<keyword evidence="2" id="KW-1185">Reference proteome</keyword>
<evidence type="ECO:0000313" key="2">
    <source>
        <dbReference type="Proteomes" id="UP000657918"/>
    </source>
</evidence>
<dbReference type="EMBL" id="JADGMS010000016">
    <property type="protein sequence ID" value="KAF9664531.1"/>
    <property type="molecule type" value="Genomic_DNA"/>
</dbReference>
<comment type="caution">
    <text evidence="1">The sequence shown here is derived from an EMBL/GenBank/DDBJ whole genome shotgun (WGS) entry which is preliminary data.</text>
</comment>
<dbReference type="AlphaFoldDB" id="A0A835J7P5"/>
<evidence type="ECO:0000313" key="1">
    <source>
        <dbReference type="EMBL" id="KAF9664531.1"/>
    </source>
</evidence>
<protein>
    <submittedName>
        <fullName evidence="1">Uncharacterized protein</fullName>
    </submittedName>
</protein>
<name>A0A835J7P5_9ROSI</name>
<gene>
    <name evidence="1" type="ORF">SADUNF_Sadunf16G0028400</name>
</gene>
<proteinExistence type="predicted"/>
<organism evidence="1 2">
    <name type="scientific">Salix dunnii</name>
    <dbReference type="NCBI Taxonomy" id="1413687"/>
    <lineage>
        <taxon>Eukaryota</taxon>
        <taxon>Viridiplantae</taxon>
        <taxon>Streptophyta</taxon>
        <taxon>Embryophyta</taxon>
        <taxon>Tracheophyta</taxon>
        <taxon>Spermatophyta</taxon>
        <taxon>Magnoliopsida</taxon>
        <taxon>eudicotyledons</taxon>
        <taxon>Gunneridae</taxon>
        <taxon>Pentapetalae</taxon>
        <taxon>rosids</taxon>
        <taxon>fabids</taxon>
        <taxon>Malpighiales</taxon>
        <taxon>Salicaceae</taxon>
        <taxon>Saliceae</taxon>
        <taxon>Salix</taxon>
    </lineage>
</organism>
<sequence>MCNDSPTFAKLLFQSYFNESFIMTSRHQRLQPYHHMEFYAYPTDVFDDDFYPTTDESFANIAGTSETEDPHQNIFEFDAHIDSHCRDLSTIASSSSGPSLQ</sequence>
<accession>A0A835J7P5</accession>
<reference evidence="1 2" key="1">
    <citation type="submission" date="2020-10" db="EMBL/GenBank/DDBJ databases">
        <title>Plant Genome Project.</title>
        <authorList>
            <person name="Zhang R.-G."/>
        </authorList>
    </citation>
    <scope>NUCLEOTIDE SEQUENCE [LARGE SCALE GENOMIC DNA]</scope>
    <source>
        <strain evidence="1">FAFU-HL-1</strain>
        <tissue evidence="1">Leaf</tissue>
    </source>
</reference>
<dbReference type="Proteomes" id="UP000657918">
    <property type="component" value="Chromosome 16"/>
</dbReference>